<dbReference type="SMART" id="SM00564">
    <property type="entry name" value="PQQ"/>
    <property type="match status" value="7"/>
</dbReference>
<dbReference type="Proteomes" id="UP000663505">
    <property type="component" value="Chromosome"/>
</dbReference>
<dbReference type="SUPFAM" id="SSF50998">
    <property type="entry name" value="Quinoprotein alcohol dehydrogenase-like"/>
    <property type="match status" value="2"/>
</dbReference>
<dbReference type="InterPro" id="IPR002372">
    <property type="entry name" value="PQQ_rpt_dom"/>
</dbReference>
<dbReference type="EMBL" id="CP071182">
    <property type="protein sequence ID" value="QSO46480.1"/>
    <property type="molecule type" value="Genomic_DNA"/>
</dbReference>
<protein>
    <submittedName>
        <fullName evidence="2">PQQ-binding-like beta-propeller repeat protein</fullName>
    </submittedName>
</protein>
<proteinExistence type="predicted"/>
<dbReference type="AlphaFoldDB" id="A0A9X7VX65"/>
<organism evidence="2 3">
    <name type="scientific">Alicyclobacillus mengziensis</name>
    <dbReference type="NCBI Taxonomy" id="2931921"/>
    <lineage>
        <taxon>Bacteria</taxon>
        <taxon>Bacillati</taxon>
        <taxon>Bacillota</taxon>
        <taxon>Bacilli</taxon>
        <taxon>Bacillales</taxon>
        <taxon>Alicyclobacillaceae</taxon>
        <taxon>Alicyclobacillus</taxon>
    </lineage>
</organism>
<dbReference type="KEGG" id="afx:JZ786_18720"/>
<evidence type="ECO:0000313" key="3">
    <source>
        <dbReference type="Proteomes" id="UP000663505"/>
    </source>
</evidence>
<dbReference type="Gene3D" id="2.140.10.10">
    <property type="entry name" value="Quinoprotein alcohol dehydrogenase-like superfamily"/>
    <property type="match status" value="1"/>
</dbReference>
<reference evidence="2 3" key="1">
    <citation type="submission" date="2021-02" db="EMBL/GenBank/DDBJ databases">
        <title>Alicyclobacillus curvatus sp. nov. and Alicyclobacillus mengziensis sp. nov., two acidophilic bacteria isolated from acid mine drainage.</title>
        <authorList>
            <person name="Huang Y."/>
        </authorList>
    </citation>
    <scope>NUCLEOTIDE SEQUENCE [LARGE SCALE GENOMIC DNA]</scope>
    <source>
        <strain evidence="2 3">S30H14</strain>
    </source>
</reference>
<accession>A0A9X7VX65</accession>
<dbReference type="Gene3D" id="2.130.10.10">
    <property type="entry name" value="YVTN repeat-like/Quinoprotein amine dehydrogenase"/>
    <property type="match status" value="1"/>
</dbReference>
<dbReference type="InterPro" id="IPR011047">
    <property type="entry name" value="Quinoprotein_ADH-like_sf"/>
</dbReference>
<dbReference type="PANTHER" id="PTHR34512:SF30">
    <property type="entry name" value="OUTER MEMBRANE PROTEIN ASSEMBLY FACTOR BAMB"/>
    <property type="match status" value="1"/>
</dbReference>
<sequence length="441" mass="47513">MSMATQGAKHRLPWAKVSIGLFVSLFVMSAAVYARHLQVVTINPSLYPQSWVQYGLNQHNNAVYAKTVQNQSWSTPLGSSAHGGLSLVKGYVYVGDNADEVSKLSANTGKKVWTTKLNNEVMTQPLVINGSVFVGTGNNQFQPSGIRGTGQNEIASLNSKTGKIQWTIPTRAEDMPSLVYSHGLLYGVNGAGTLRAINPTTGHVEWQISLNGIDSMDSPVIHNGMLYVGLSKPYDVVAVNLSTHHIVFRTPIQDAQLALDDSAISYGQGMIYAESAAIKQDPLNQETVWGINAKTGAVEWRFTEPSGAKLTPEEYEAAAPVFHRGVVYFGTPFGKKLYAVNATTGALDWQVNLRDAANQTPVIIHNDVVVGDAGGTFYVINKQNGHILATKQLPKNEIFTNGAPMVVNDVFYSPTAVPKKSGSVTAIALTPLDPNINKSST</sequence>
<gene>
    <name evidence="2" type="ORF">JZ786_18720</name>
</gene>
<evidence type="ECO:0000313" key="2">
    <source>
        <dbReference type="EMBL" id="QSO46480.1"/>
    </source>
</evidence>
<dbReference type="RefSeq" id="WP_206655849.1">
    <property type="nucleotide sequence ID" value="NZ_CP071182.1"/>
</dbReference>
<dbReference type="InterPro" id="IPR018391">
    <property type="entry name" value="PQQ_b-propeller_rpt"/>
</dbReference>
<dbReference type="InterPro" id="IPR015943">
    <property type="entry name" value="WD40/YVTN_repeat-like_dom_sf"/>
</dbReference>
<feature type="domain" description="Pyrrolo-quinoline quinone repeat" evidence="1">
    <location>
        <begin position="286"/>
        <end position="428"/>
    </location>
</feature>
<dbReference type="PANTHER" id="PTHR34512">
    <property type="entry name" value="CELL SURFACE PROTEIN"/>
    <property type="match status" value="1"/>
</dbReference>
<name>A0A9X7VX65_9BACL</name>
<evidence type="ECO:0000259" key="1">
    <source>
        <dbReference type="Pfam" id="PF13360"/>
    </source>
</evidence>
<dbReference type="Pfam" id="PF13360">
    <property type="entry name" value="PQQ_2"/>
    <property type="match status" value="2"/>
</dbReference>
<feature type="domain" description="Pyrrolo-quinoline quinone repeat" evidence="1">
    <location>
        <begin position="71"/>
        <end position="210"/>
    </location>
</feature>
<keyword evidence="3" id="KW-1185">Reference proteome</keyword>